<feature type="region of interest" description="Disordered" evidence="1">
    <location>
        <begin position="282"/>
        <end position="327"/>
    </location>
</feature>
<reference evidence="2" key="1">
    <citation type="submission" date="2016-03" db="EMBL/GenBank/DDBJ databases">
        <title>Updated assembly of Pseudogymnoascus destructans, the fungus causing white-nose syndrome of bats.</title>
        <authorList>
            <person name="Palmer J.M."/>
            <person name="Drees K.P."/>
            <person name="Foster J.T."/>
            <person name="Lindner D.L."/>
        </authorList>
    </citation>
    <scope>NUCLEOTIDE SEQUENCE [LARGE SCALE GENOMIC DNA]</scope>
    <source>
        <strain evidence="2">20631-21</strain>
    </source>
</reference>
<feature type="compositionally biased region" description="Polar residues" evidence="1">
    <location>
        <begin position="620"/>
        <end position="630"/>
    </location>
</feature>
<feature type="compositionally biased region" description="Low complexity" evidence="1">
    <location>
        <begin position="83"/>
        <end position="99"/>
    </location>
</feature>
<feature type="region of interest" description="Disordered" evidence="1">
    <location>
        <begin position="758"/>
        <end position="789"/>
    </location>
</feature>
<proteinExistence type="predicted"/>
<feature type="compositionally biased region" description="Polar residues" evidence="1">
    <location>
        <begin position="774"/>
        <end position="785"/>
    </location>
</feature>
<dbReference type="OrthoDB" id="3439221at2759"/>
<feature type="region of interest" description="Disordered" evidence="1">
    <location>
        <begin position="483"/>
        <end position="513"/>
    </location>
</feature>
<evidence type="ECO:0000313" key="2">
    <source>
        <dbReference type="EMBL" id="OAF63307.1"/>
    </source>
</evidence>
<dbReference type="GeneID" id="36283164"/>
<dbReference type="AlphaFoldDB" id="A0A177AMK3"/>
<dbReference type="EMBL" id="KV441386">
    <property type="protein sequence ID" value="OAF63307.1"/>
    <property type="molecule type" value="Genomic_DNA"/>
</dbReference>
<feature type="region of interest" description="Disordered" evidence="1">
    <location>
        <begin position="204"/>
        <end position="243"/>
    </location>
</feature>
<accession>A0A177AMK3</accession>
<feature type="region of interest" description="Disordered" evidence="1">
    <location>
        <begin position="559"/>
        <end position="674"/>
    </location>
</feature>
<feature type="region of interest" description="Disordered" evidence="1">
    <location>
        <begin position="854"/>
        <end position="888"/>
    </location>
</feature>
<evidence type="ECO:0000256" key="1">
    <source>
        <dbReference type="SAM" id="MobiDB-lite"/>
    </source>
</evidence>
<feature type="compositionally biased region" description="Low complexity" evidence="1">
    <location>
        <begin position="65"/>
        <end position="76"/>
    </location>
</feature>
<name>A0A177AMK3_9PEZI</name>
<dbReference type="Proteomes" id="UP000077154">
    <property type="component" value="Unassembled WGS sequence"/>
</dbReference>
<feature type="compositionally biased region" description="Basic and acidic residues" evidence="1">
    <location>
        <begin position="55"/>
        <end position="64"/>
    </location>
</feature>
<feature type="compositionally biased region" description="Polar residues" evidence="1">
    <location>
        <begin position="663"/>
        <end position="674"/>
    </location>
</feature>
<sequence>MSKPPPHSGRGKKPELSPTPEQTPRQKTAKQPRLWNSGISPAEKGKSAVSPSKQPSKEPSEELSKQTLRQPQQQLPKQPPKQTPRQAQRQTPTQKQTKQTPKELPKQMSKQPPKQPTKTNSWRSSTSRNTGESPHVSSVRDVHKWSPFHKRGYETASILGSPSKKLPSPVPKDSKVGSLPGSNHSPAKDDEYFSSLLKRSRLSIDAPSKAPNAFEIPSQNDKGPRFDQICDNKSPVSGVRPSGTKARCLFPPGFIAERDEEQDIPSRFANETIICERMQPSRRTGKLRSPVGTPVDESQESWLPADNTGGDWQAWRPPQSLRTTPEPIRDPAILSRQLRQRLLNFTSDSVDELRDVPMRAMFVPGGAAPPDQRIEAAYLNPEAHILAIDPNITLHTPRLRRSATVSDPVHPTAATHGESLNSQARQYFIGNFRAQIIQNDDHAFQMMPKSGSQHYDYLEPQNSKGVCQPTDRESAYQAMLRKAHYKPDQTHQPRRLRGGGHRKSERGEKDAPFSRIVIQKDALEGDPKIVLEPTPTTVGRYLQPSSRNIIRAIGSIVNGVSGKPQKAEPNKDDITRKSRRQGEPSPIYKPIREPISPNKHNFPGRAENSYTPDGWFVDQEIQQNQDNKSGPPQPNSPSKSALDPTENGHHSVPPAILPAVDHSPSNTSPRRTLNKSVSWDPAITLIGPVINPVNERPTTEAMFERLFVEDGGKGAAERQETGGDKDVDAFVSTFKRWKKGDRNKLDSLLKALRDIETDTDTDSENGEKVDEDIQNSAQGQDTTTGFDPRVPDFKPIIFRENEIWLQKVSSHTCPTLSASARPTAPATINIPFHAALQGRPPWPITGKFGNTLPYQRPLRAHTRPNSRGDSQPTKKRVIWDNPEDPGGREAVMQSQRWAGELLERFTKKYPLTGQKAAVVPKKRLEDLPISRSNSNTLKVAKMVSDAADIQQKLEVLLMQKKEAKARGIR</sequence>
<protein>
    <submittedName>
        <fullName evidence="2">Uncharacterized protein</fullName>
    </submittedName>
</protein>
<dbReference type="VEuPathDB" id="FungiDB:GMDG_02810"/>
<dbReference type="RefSeq" id="XP_024328576.1">
    <property type="nucleotide sequence ID" value="XM_024463762.1"/>
</dbReference>
<gene>
    <name evidence="2" type="ORF">VC83_00065</name>
</gene>
<feature type="compositionally biased region" description="Basic residues" evidence="1">
    <location>
        <begin position="492"/>
        <end position="504"/>
    </location>
</feature>
<feature type="compositionally biased region" description="Acidic residues" evidence="1">
    <location>
        <begin position="758"/>
        <end position="773"/>
    </location>
</feature>
<feature type="compositionally biased region" description="Basic and acidic residues" evidence="1">
    <location>
        <begin position="565"/>
        <end position="582"/>
    </location>
</feature>
<feature type="compositionally biased region" description="Low complexity" evidence="1">
    <location>
        <begin position="106"/>
        <end position="130"/>
    </location>
</feature>
<organism evidence="2">
    <name type="scientific">Pseudogymnoascus destructans</name>
    <dbReference type="NCBI Taxonomy" id="655981"/>
    <lineage>
        <taxon>Eukaryota</taxon>
        <taxon>Fungi</taxon>
        <taxon>Dikarya</taxon>
        <taxon>Ascomycota</taxon>
        <taxon>Pezizomycotina</taxon>
        <taxon>Leotiomycetes</taxon>
        <taxon>Thelebolales</taxon>
        <taxon>Thelebolaceae</taxon>
        <taxon>Pseudogymnoascus</taxon>
    </lineage>
</organism>
<feature type="region of interest" description="Disordered" evidence="1">
    <location>
        <begin position="1"/>
        <end position="192"/>
    </location>
</feature>